<dbReference type="GO" id="GO:0005525">
    <property type="term" value="F:GTP binding"/>
    <property type="evidence" value="ECO:0007669"/>
    <property type="project" value="UniProtKB-KW"/>
</dbReference>
<dbReference type="Pfam" id="PF02421">
    <property type="entry name" value="FeoB_N"/>
    <property type="match status" value="1"/>
</dbReference>
<proteinExistence type="inferred from homology"/>
<evidence type="ECO:0000256" key="5">
    <source>
        <dbReference type="ARBA" id="ARBA00022692"/>
    </source>
</evidence>
<dbReference type="Gene3D" id="1.10.287.1770">
    <property type="match status" value="1"/>
</dbReference>
<keyword evidence="15" id="KW-0479">Metal-binding</keyword>
<keyword evidence="11 16" id="KW-0472">Membrane</keyword>
<dbReference type="RefSeq" id="WP_034356628.1">
    <property type="nucleotide sequence ID" value="NZ_JHAC01000025.1"/>
</dbReference>
<comment type="subcellular location">
    <subcellularLocation>
        <location evidence="16">Cell inner membrane</location>
        <topology evidence="16">Multi-pass membrane protein</topology>
    </subcellularLocation>
    <subcellularLocation>
        <location evidence="1">Cell membrane</location>
        <topology evidence="1">Multi-pass membrane protein</topology>
    </subcellularLocation>
</comment>
<dbReference type="STRING" id="1476583.DEIPH_ctg025orf0191"/>
<evidence type="ECO:0000256" key="16">
    <source>
        <dbReference type="RuleBase" id="RU362098"/>
    </source>
</evidence>
<feature type="transmembrane region" description="Helical" evidence="16">
    <location>
        <begin position="478"/>
        <end position="498"/>
    </location>
</feature>
<dbReference type="GO" id="GO:0005886">
    <property type="term" value="C:plasma membrane"/>
    <property type="evidence" value="ECO:0007669"/>
    <property type="project" value="UniProtKB-SubCell"/>
</dbReference>
<sequence length="742" mass="78670">MTALLPPAPPLLVPDEATCAATVEKLRAAREPRVVVVGNPNVGKTTLINAVAGTRLKVGNWSGVTIEKREARLTHGGRPVYLLDLPGAYSLSPHTPEELITRTALLDEAPDAVINVLDAGNLERNLYLTLQLLDFRVPLAVALNLVDEARDKGLTVDAAALSRALGVPVVETVASRGQGTGALLDRALRGATLGIGVRYPEAIEATVDDLMARMEQVPTLPPHAHRYLALALLEGDPSVRGRLAATGHTALLDAADAHLAALDTQGVDALIEIAEARYARAGDLARVAVPQAEARRTLSERLDRLALHPWLGIPLFLALVLLVFRLTFSVASPFVDLIGGPLQDTLSGWAAAALAWFPLGRDLVVGAIIPGVGTVLSFLPTLLVLYLAMSFLEDSGYMARAAFLMDRAMRGIGLDGRAFIPLILGFGCNVPAVYATRTLERRSDRVLVSMILPFMSCSARLPVYVVFAAALFPRSGSWLVWALYVLGMAVAFAFGLLLRRTSLPAEGGGVLLELPPYRFPAWKVLWKHAWRRTASFARRARTTVLATVAVVWLLLALPAVAGGKFATVAPQDSLFGRVSEAMSPIFAPLGFGNWQATGALVPGFVAKEVVVGTLGQIYLGEQAAAPAPVGLLAGAQQALGATWEAVKTSVAALPTVVALPHLGADTTADAKTPLAAALARAFTPASALSYLVFVLLYTPCIATVGALAQEHGRRTAWVTVAYQLAIAWAAAFLVYQIAARLL</sequence>
<dbReference type="Pfam" id="PF07664">
    <property type="entry name" value="FeoB_C"/>
    <property type="match status" value="1"/>
</dbReference>
<dbReference type="InterPro" id="IPR041069">
    <property type="entry name" value="FeoB_Cyto"/>
</dbReference>
<feature type="binding site" evidence="15">
    <location>
        <position position="53"/>
    </location>
    <ligand>
        <name>Mg(2+)</name>
        <dbReference type="ChEBI" id="CHEBI:18420"/>
        <label>2</label>
    </ligand>
</feature>
<gene>
    <name evidence="18" type="ORF">DEIPH_ctg025orf0191</name>
</gene>
<dbReference type="OrthoDB" id="9809127at2"/>
<evidence type="ECO:0000313" key="18">
    <source>
        <dbReference type="EMBL" id="EYB68319.1"/>
    </source>
</evidence>
<evidence type="ECO:0000256" key="6">
    <source>
        <dbReference type="ARBA" id="ARBA00022741"/>
    </source>
</evidence>
<evidence type="ECO:0000256" key="2">
    <source>
        <dbReference type="ARBA" id="ARBA00022448"/>
    </source>
</evidence>
<keyword evidence="2 16" id="KW-0813">Transport</keyword>
<dbReference type="SUPFAM" id="SSF52540">
    <property type="entry name" value="P-loop containing nucleoside triphosphate hydrolases"/>
    <property type="match status" value="1"/>
</dbReference>
<dbReference type="Proteomes" id="UP000020492">
    <property type="component" value="Unassembled WGS sequence"/>
</dbReference>
<dbReference type="Gene3D" id="3.40.50.300">
    <property type="entry name" value="P-loop containing nucleotide triphosphate hydrolases"/>
    <property type="match status" value="1"/>
</dbReference>
<keyword evidence="4 16" id="KW-0410">Iron transport</keyword>
<keyword evidence="10 14" id="KW-0342">GTP-binding</keyword>
<feature type="transmembrane region" description="Helical" evidence="16">
    <location>
        <begin position="418"/>
        <end position="435"/>
    </location>
</feature>
<evidence type="ECO:0000256" key="14">
    <source>
        <dbReference type="PIRSR" id="PIRSR603373-1"/>
    </source>
</evidence>
<dbReference type="PROSITE" id="PS51711">
    <property type="entry name" value="G_FEOB"/>
    <property type="match status" value="1"/>
</dbReference>
<keyword evidence="15" id="KW-0460">Magnesium</keyword>
<dbReference type="NCBIfam" id="TIGR00437">
    <property type="entry name" value="feoB"/>
    <property type="match status" value="1"/>
</dbReference>
<dbReference type="InterPro" id="IPR050860">
    <property type="entry name" value="FeoB_GTPase"/>
</dbReference>
<keyword evidence="3" id="KW-1003">Cell membrane</keyword>
<feature type="transmembrane region" description="Helical" evidence="16">
    <location>
        <begin position="364"/>
        <end position="388"/>
    </location>
</feature>
<dbReference type="InterPro" id="IPR011642">
    <property type="entry name" value="Gate_dom"/>
</dbReference>
<comment type="function">
    <text evidence="16">Probable transporter of a GTP-driven Fe(2+) uptake system.</text>
</comment>
<evidence type="ECO:0000256" key="11">
    <source>
        <dbReference type="ARBA" id="ARBA00023136"/>
    </source>
</evidence>
<dbReference type="InterPro" id="IPR027417">
    <property type="entry name" value="P-loop_NTPase"/>
</dbReference>
<dbReference type="Pfam" id="PF07670">
    <property type="entry name" value="Gate"/>
    <property type="match status" value="2"/>
</dbReference>
<name>A0A016QRA9_9DEIO</name>
<dbReference type="AlphaFoldDB" id="A0A016QRA9"/>
<keyword evidence="7 16" id="KW-1133">Transmembrane helix</keyword>
<dbReference type="Pfam" id="PF17910">
    <property type="entry name" value="FeoB_Cyto"/>
    <property type="match status" value="1"/>
</dbReference>
<keyword evidence="8 16" id="KW-0408">Iron</keyword>
<dbReference type="EMBL" id="JHAC01000025">
    <property type="protein sequence ID" value="EYB68319.1"/>
    <property type="molecule type" value="Genomic_DNA"/>
</dbReference>
<evidence type="ECO:0000259" key="17">
    <source>
        <dbReference type="PROSITE" id="PS51711"/>
    </source>
</evidence>
<dbReference type="InterPro" id="IPR030389">
    <property type="entry name" value="G_FEOB_dom"/>
</dbReference>
<evidence type="ECO:0000256" key="8">
    <source>
        <dbReference type="ARBA" id="ARBA00023004"/>
    </source>
</evidence>
<feature type="transmembrane region" description="Helical" evidence="16">
    <location>
        <begin position="542"/>
        <end position="561"/>
    </location>
</feature>
<feature type="binding site" evidence="15">
    <location>
        <position position="50"/>
    </location>
    <ligand>
        <name>Mg(2+)</name>
        <dbReference type="ChEBI" id="CHEBI:18420"/>
        <label>2</label>
    </ligand>
</feature>
<comment type="similarity">
    <text evidence="16">Belongs to the TRAFAC class TrmE-Era-EngA-EngB-Septin-like GTPase superfamily. FeoB GTPase (TC 9.A.8) family.</text>
</comment>
<feature type="transmembrane region" description="Helical" evidence="16">
    <location>
        <begin position="687"/>
        <end position="708"/>
    </location>
</feature>
<evidence type="ECO:0000256" key="3">
    <source>
        <dbReference type="ARBA" id="ARBA00022475"/>
    </source>
</evidence>
<feature type="transmembrane region" description="Helical" evidence="16">
    <location>
        <begin position="305"/>
        <end position="326"/>
    </location>
</feature>
<evidence type="ECO:0000313" key="19">
    <source>
        <dbReference type="Proteomes" id="UP000020492"/>
    </source>
</evidence>
<feature type="transmembrane region" description="Helical" evidence="16">
    <location>
        <begin position="720"/>
        <end position="738"/>
    </location>
</feature>
<reference evidence="18 19" key="1">
    <citation type="submission" date="2014-03" db="EMBL/GenBank/DDBJ databases">
        <title>Draft genome sequence of Deinococcus phoenicis 1P10ME.</title>
        <authorList>
            <person name="Stepanov V.G."/>
            <person name="Vaishampayan P."/>
            <person name="Venkateswaran K."/>
            <person name="Fox G.E."/>
        </authorList>
    </citation>
    <scope>NUCLEOTIDE SEQUENCE [LARGE SCALE GENOMIC DNA]</scope>
    <source>
        <strain evidence="18 19">1P10ME</strain>
    </source>
</reference>
<evidence type="ECO:0000256" key="1">
    <source>
        <dbReference type="ARBA" id="ARBA00004651"/>
    </source>
</evidence>
<evidence type="ECO:0000256" key="10">
    <source>
        <dbReference type="ARBA" id="ARBA00023134"/>
    </source>
</evidence>
<feature type="transmembrane region" description="Helical" evidence="16">
    <location>
        <begin position="447"/>
        <end position="472"/>
    </location>
</feature>
<evidence type="ECO:0000256" key="12">
    <source>
        <dbReference type="ARBA" id="ARBA00031200"/>
    </source>
</evidence>
<feature type="binding site" evidence="14">
    <location>
        <begin position="38"/>
        <end position="45"/>
    </location>
    <ligand>
        <name>GTP</name>
        <dbReference type="ChEBI" id="CHEBI:37565"/>
        <label>1</label>
    </ligand>
</feature>
<dbReference type="PANTHER" id="PTHR43185">
    <property type="entry name" value="FERROUS IRON TRANSPORT PROTEIN B"/>
    <property type="match status" value="1"/>
</dbReference>
<dbReference type="GO" id="GO:0015093">
    <property type="term" value="F:ferrous iron transmembrane transporter activity"/>
    <property type="evidence" value="ECO:0007669"/>
    <property type="project" value="UniProtKB-UniRule"/>
</dbReference>
<evidence type="ECO:0000256" key="13">
    <source>
        <dbReference type="NCBIfam" id="TIGR00437"/>
    </source>
</evidence>
<keyword evidence="19" id="KW-1185">Reference proteome</keyword>
<dbReference type="PATRIC" id="fig|1476583.3.peg.1668"/>
<feature type="domain" description="FeoB-type G" evidence="17">
    <location>
        <begin position="31"/>
        <end position="193"/>
    </location>
</feature>
<dbReference type="InterPro" id="IPR003373">
    <property type="entry name" value="Fe2_transport_prot-B"/>
</dbReference>
<keyword evidence="5 16" id="KW-0812">Transmembrane</keyword>
<feature type="binding site" evidence="15">
    <location>
        <position position="49"/>
    </location>
    <ligand>
        <name>Mg(2+)</name>
        <dbReference type="ChEBI" id="CHEBI:18420"/>
        <label>2</label>
    </ligand>
</feature>
<protein>
    <recommendedName>
        <fullName evidence="12 13">Ferrous iron transport protein B</fullName>
    </recommendedName>
</protein>
<feature type="binding site" evidence="14">
    <location>
        <begin position="63"/>
        <end position="67"/>
    </location>
    <ligand>
        <name>GTP</name>
        <dbReference type="ChEBI" id="CHEBI:37565"/>
        <label>1</label>
    </ligand>
</feature>
<dbReference type="GO" id="GO:0046872">
    <property type="term" value="F:metal ion binding"/>
    <property type="evidence" value="ECO:0007669"/>
    <property type="project" value="UniProtKB-KW"/>
</dbReference>
<keyword evidence="9" id="KW-0406">Ion transport</keyword>
<evidence type="ECO:0000256" key="7">
    <source>
        <dbReference type="ARBA" id="ARBA00022989"/>
    </source>
</evidence>
<dbReference type="eggNOG" id="COG0370">
    <property type="taxonomic scope" value="Bacteria"/>
</dbReference>
<dbReference type="InterPro" id="IPR011640">
    <property type="entry name" value="Fe2_transport_prot_B_C"/>
</dbReference>
<evidence type="ECO:0000256" key="4">
    <source>
        <dbReference type="ARBA" id="ARBA00022496"/>
    </source>
</evidence>
<feature type="binding site" evidence="14">
    <location>
        <begin position="84"/>
        <end position="87"/>
    </location>
    <ligand>
        <name>GTP</name>
        <dbReference type="ChEBI" id="CHEBI:37565"/>
        <label>1</label>
    </ligand>
</feature>
<keyword evidence="6 14" id="KW-0547">Nucleotide-binding</keyword>
<organism evidence="18 19">
    <name type="scientific">Deinococcus phoenicis</name>
    <dbReference type="NCBI Taxonomy" id="1476583"/>
    <lineage>
        <taxon>Bacteria</taxon>
        <taxon>Thermotogati</taxon>
        <taxon>Deinococcota</taxon>
        <taxon>Deinococci</taxon>
        <taxon>Deinococcales</taxon>
        <taxon>Deinococcaceae</taxon>
        <taxon>Deinococcus</taxon>
    </lineage>
</organism>
<dbReference type="CDD" id="cd01879">
    <property type="entry name" value="FeoB"/>
    <property type="match status" value="1"/>
</dbReference>
<evidence type="ECO:0000256" key="9">
    <source>
        <dbReference type="ARBA" id="ARBA00023065"/>
    </source>
</evidence>
<comment type="caution">
    <text evidence="18">The sequence shown here is derived from an EMBL/GenBank/DDBJ whole genome shotgun (WGS) entry which is preliminary data.</text>
</comment>
<accession>A0A016QRA9</accession>
<dbReference type="PANTHER" id="PTHR43185:SF1">
    <property type="entry name" value="FE(2+) TRANSPORTER FEOB"/>
    <property type="match status" value="1"/>
</dbReference>
<feature type="binding site" evidence="14">
    <location>
        <begin position="144"/>
        <end position="147"/>
    </location>
    <ligand>
        <name>GTP</name>
        <dbReference type="ChEBI" id="CHEBI:37565"/>
        <label>1</label>
    </ligand>
</feature>
<evidence type="ECO:0000256" key="15">
    <source>
        <dbReference type="PIRSR" id="PIRSR603373-2"/>
    </source>
</evidence>